<evidence type="ECO:0000313" key="6">
    <source>
        <dbReference type="Proteomes" id="UP000219338"/>
    </source>
</evidence>
<accession>A0A284QNQ1</accession>
<dbReference type="PANTHER" id="PTHR12286:SF5">
    <property type="entry name" value="SACCHAROPINE DEHYDROGENASE-LIKE OXIDOREDUCTASE"/>
    <property type="match status" value="1"/>
</dbReference>
<proteinExistence type="inferred from homology"/>
<feature type="compositionally biased region" description="Basic residues" evidence="2">
    <location>
        <begin position="71"/>
        <end position="83"/>
    </location>
</feature>
<feature type="domain" description="Saccharopine dehydrogenase NADP binding" evidence="4">
    <location>
        <begin position="304"/>
        <end position="406"/>
    </location>
</feature>
<feature type="compositionally biased region" description="Basic and acidic residues" evidence="2">
    <location>
        <begin position="52"/>
        <end position="70"/>
    </location>
</feature>
<dbReference type="InterPro" id="IPR051276">
    <property type="entry name" value="Saccharopine_DH-like_oxidrdct"/>
</dbReference>
<dbReference type="PANTHER" id="PTHR12286">
    <property type="entry name" value="SACCHAROPINE DEHYDROGENASE-LIKE OXIDOREDUCTASE"/>
    <property type="match status" value="1"/>
</dbReference>
<dbReference type="Gene3D" id="3.40.50.720">
    <property type="entry name" value="NAD(P)-binding Rossmann-like Domain"/>
    <property type="match status" value="1"/>
</dbReference>
<dbReference type="Proteomes" id="UP000219338">
    <property type="component" value="Unassembled WGS sequence"/>
</dbReference>
<evidence type="ECO:0000256" key="2">
    <source>
        <dbReference type="SAM" id="MobiDB-lite"/>
    </source>
</evidence>
<reference evidence="6" key="1">
    <citation type="journal article" date="2017" name="Nat. Ecol. Evol.">
        <title>Genome expansion and lineage-specific genetic innovations in the forest pathogenic fungi Armillaria.</title>
        <authorList>
            <person name="Sipos G."/>
            <person name="Prasanna A.N."/>
            <person name="Walter M.C."/>
            <person name="O'Connor E."/>
            <person name="Balint B."/>
            <person name="Krizsan K."/>
            <person name="Kiss B."/>
            <person name="Hess J."/>
            <person name="Varga T."/>
            <person name="Slot J."/>
            <person name="Riley R."/>
            <person name="Boka B."/>
            <person name="Rigling D."/>
            <person name="Barry K."/>
            <person name="Lee J."/>
            <person name="Mihaltcheva S."/>
            <person name="LaButti K."/>
            <person name="Lipzen A."/>
            <person name="Waldron R."/>
            <person name="Moloney N.M."/>
            <person name="Sperisen C."/>
            <person name="Kredics L."/>
            <person name="Vagvoelgyi C."/>
            <person name="Patrignani A."/>
            <person name="Fitzpatrick D."/>
            <person name="Nagy I."/>
            <person name="Doyle S."/>
            <person name="Anderson J.B."/>
            <person name="Grigoriev I.V."/>
            <person name="Gueldener U."/>
            <person name="Muensterkoetter M."/>
            <person name="Nagy L.G."/>
        </authorList>
    </citation>
    <scope>NUCLEOTIDE SEQUENCE [LARGE SCALE GENOMIC DNA]</scope>
    <source>
        <strain evidence="6">C18/9</strain>
    </source>
</reference>
<evidence type="ECO:0000256" key="1">
    <source>
        <dbReference type="ARBA" id="ARBA00038048"/>
    </source>
</evidence>
<dbReference type="GO" id="GO:0005886">
    <property type="term" value="C:plasma membrane"/>
    <property type="evidence" value="ECO:0007669"/>
    <property type="project" value="TreeGrafter"/>
</dbReference>
<dbReference type="GO" id="GO:0005739">
    <property type="term" value="C:mitochondrion"/>
    <property type="evidence" value="ECO:0007669"/>
    <property type="project" value="TreeGrafter"/>
</dbReference>
<dbReference type="SUPFAM" id="SSF51735">
    <property type="entry name" value="NAD(P)-binding Rossmann-fold domains"/>
    <property type="match status" value="1"/>
</dbReference>
<dbReference type="InterPro" id="IPR036291">
    <property type="entry name" value="NAD(P)-bd_dom_sf"/>
</dbReference>
<organism evidence="5 6">
    <name type="scientific">Armillaria ostoyae</name>
    <name type="common">Armillaria root rot fungus</name>
    <dbReference type="NCBI Taxonomy" id="47428"/>
    <lineage>
        <taxon>Eukaryota</taxon>
        <taxon>Fungi</taxon>
        <taxon>Dikarya</taxon>
        <taxon>Basidiomycota</taxon>
        <taxon>Agaricomycotina</taxon>
        <taxon>Agaricomycetes</taxon>
        <taxon>Agaricomycetidae</taxon>
        <taxon>Agaricales</taxon>
        <taxon>Marasmiineae</taxon>
        <taxon>Physalacriaceae</taxon>
        <taxon>Armillaria</taxon>
    </lineage>
</organism>
<protein>
    <recommendedName>
        <fullName evidence="4">Saccharopine dehydrogenase NADP binding domain-containing protein</fullName>
    </recommendedName>
</protein>
<dbReference type="InterPro" id="IPR005097">
    <property type="entry name" value="Sacchrp_dh_NADP-bd"/>
</dbReference>
<dbReference type="STRING" id="47428.A0A284QNQ1"/>
<name>A0A284QNQ1_ARMOS</name>
<evidence type="ECO:0000259" key="4">
    <source>
        <dbReference type="Pfam" id="PF03435"/>
    </source>
</evidence>
<dbReference type="Pfam" id="PF03435">
    <property type="entry name" value="Sacchrp_dh_NADP"/>
    <property type="match status" value="1"/>
</dbReference>
<keyword evidence="3" id="KW-0472">Membrane</keyword>
<dbReference type="OrthoDB" id="10268090at2759"/>
<comment type="similarity">
    <text evidence="1">Belongs to the saccharopine dehydrogenase family.</text>
</comment>
<keyword evidence="3" id="KW-1133">Transmembrane helix</keyword>
<feature type="transmembrane region" description="Helical" evidence="3">
    <location>
        <begin position="586"/>
        <end position="608"/>
    </location>
</feature>
<sequence length="725" mass="82291">MPQDRSPRRHYDDHSPERGRRGREFSPPQVPTYRRSRSRSPVNKRRKYSRSTSRDGRRSDSRDRRRSTSRDRRKREGRSRRNRSSSSSSASSVDKKKKKRRKDSKERRERKERKREKKERKKKKAGAVPQWGKYGIISEIDIFSKGPEFHTWLVEERKINPETVSKDQSKKEFVRFVEDFNTATLPHEKYYNMEAYERRMSALRSGEFVPPSDDTYDPQADMKAISGAHKKKLVERESYMNREQLMELRKVQNERIEAGKMKLLGMDIKQNMGWNTQSYAYDSLQKFTSAPSLYTTMSKKTDLLVLGATGTTGRQTVRYLSSHPQRSSFTFSIAGRRKDALNAIVAEFSLPDTVDVLQVDVTKPDQVEAAVKTTKVVINTVGPFWTYGTPVVRACVQNGIHYVDLTGEHFWVKDIIQEFDYFATKTGSIIVPTCGMDCIPSDLCAYLGSKTLQSPVDSSTTAWHFDGVASGGSLATIFTMIEDVPREKLRWAMSNHALSPIVGIRQEKPFGLVRKLHIPYSDETLVGGRWFMSNVDRAIVQRTWGLLEYDAMEARLEGDTERLEAAEKVRYGPQFTYGELSIRPNVFMAAVASLGLILSLMGLMITPIRFIVKKLLRKPGEGPTDSEVELGGLDLVNITRSGSTYAKTTFKGHGDPGYLLSCIMVVEAALCLLHPETIRPFARRGGVLTPASAMGDTLVERLNATGRFEIESVVLKDGQDNKKTI</sequence>
<feature type="compositionally biased region" description="Basic and acidic residues" evidence="2">
    <location>
        <begin position="1"/>
        <end position="24"/>
    </location>
</feature>
<keyword evidence="3" id="KW-0812">Transmembrane</keyword>
<dbReference type="GO" id="GO:0009247">
    <property type="term" value="P:glycolipid biosynthetic process"/>
    <property type="evidence" value="ECO:0007669"/>
    <property type="project" value="TreeGrafter"/>
</dbReference>
<keyword evidence="6" id="KW-1185">Reference proteome</keyword>
<gene>
    <name evidence="5" type="ORF">ARMOST_01351</name>
</gene>
<feature type="compositionally biased region" description="Basic residues" evidence="2">
    <location>
        <begin position="110"/>
        <end position="125"/>
    </location>
</feature>
<dbReference type="GO" id="GO:0005811">
    <property type="term" value="C:lipid droplet"/>
    <property type="evidence" value="ECO:0007669"/>
    <property type="project" value="TreeGrafter"/>
</dbReference>
<dbReference type="EMBL" id="FUEG01000001">
    <property type="protein sequence ID" value="SJK98094.1"/>
    <property type="molecule type" value="Genomic_DNA"/>
</dbReference>
<feature type="region of interest" description="Disordered" evidence="2">
    <location>
        <begin position="1"/>
        <end position="128"/>
    </location>
</feature>
<evidence type="ECO:0000256" key="3">
    <source>
        <dbReference type="SAM" id="Phobius"/>
    </source>
</evidence>
<dbReference type="AlphaFoldDB" id="A0A284QNQ1"/>
<evidence type="ECO:0000313" key="5">
    <source>
        <dbReference type="EMBL" id="SJK98094.1"/>
    </source>
</evidence>
<feature type="compositionally biased region" description="Basic residues" evidence="2">
    <location>
        <begin position="34"/>
        <end position="49"/>
    </location>
</feature>